<sequence>MGSDLQATFAMLETKQESSIVHNPLPSMPDCQREYFKPVDLHRISREAPEGCTLILHDTTNTQKTKKAIITGSLQAVKMDRLPMECLGFLPLKRIQKNKAD</sequence>
<dbReference type="Proteomes" id="UP000028073">
    <property type="component" value="Unassembled WGS sequence"/>
</dbReference>
<evidence type="ECO:0000313" key="2">
    <source>
        <dbReference type="Proteomes" id="UP000028073"/>
    </source>
</evidence>
<reference evidence="1 2" key="1">
    <citation type="submission" date="2014-06" db="EMBL/GenBank/DDBJ databases">
        <title>Whole Genome Sequences of Three Symbiotic Endozoicomonas Bacteria.</title>
        <authorList>
            <person name="Neave M.J."/>
            <person name="Apprill A."/>
            <person name="Voolstra C.R."/>
        </authorList>
    </citation>
    <scope>NUCLEOTIDE SEQUENCE [LARGE SCALE GENOMIC DNA]</scope>
    <source>
        <strain evidence="1 2">DSM 25634</strain>
    </source>
</reference>
<proteinExistence type="predicted"/>
<evidence type="ECO:0000313" key="1">
    <source>
        <dbReference type="EMBL" id="KEQ18961.1"/>
    </source>
</evidence>
<protein>
    <submittedName>
        <fullName evidence="1">Uncharacterized protein</fullName>
    </submittedName>
</protein>
<dbReference type="EMBL" id="JOKH01000001">
    <property type="protein sequence ID" value="KEQ18961.1"/>
    <property type="molecule type" value="Genomic_DNA"/>
</dbReference>
<comment type="caution">
    <text evidence="1">The sequence shown here is derived from an EMBL/GenBank/DDBJ whole genome shotgun (WGS) entry which is preliminary data.</text>
</comment>
<dbReference type="AlphaFoldDB" id="A0A081NKI8"/>
<gene>
    <name evidence="1" type="ORF">GZ78_02620</name>
</gene>
<name>A0A081NKI8_9GAMM</name>
<keyword evidence="2" id="KW-1185">Reference proteome</keyword>
<accession>A0A081NKI8</accession>
<organism evidence="1 2">
    <name type="scientific">Endozoicomonas numazuensis</name>
    <dbReference type="NCBI Taxonomy" id="1137799"/>
    <lineage>
        <taxon>Bacteria</taxon>
        <taxon>Pseudomonadati</taxon>
        <taxon>Pseudomonadota</taxon>
        <taxon>Gammaproteobacteria</taxon>
        <taxon>Oceanospirillales</taxon>
        <taxon>Endozoicomonadaceae</taxon>
        <taxon>Endozoicomonas</taxon>
    </lineage>
</organism>